<reference evidence="1" key="1">
    <citation type="submission" date="2009-11" db="EMBL/GenBank/DDBJ databases">
        <authorList>
            <consortium name="The Broad Institute Genome Sequencing Platform"/>
            <person name="Ward D."/>
            <person name="Feldgarden M."/>
            <person name="Earl A."/>
            <person name="Young S.K."/>
            <person name="Zeng Q."/>
            <person name="Koehrsen M."/>
            <person name="Alvarado L."/>
            <person name="Berlin A."/>
            <person name="Bochicchio J."/>
            <person name="Borenstein D."/>
            <person name="Chapman S.B."/>
            <person name="Chen Z."/>
            <person name="Engels R."/>
            <person name="Freedman E."/>
            <person name="Gellesch M."/>
            <person name="Goldberg J."/>
            <person name="Griggs A."/>
            <person name="Gujja S."/>
            <person name="Heilman E."/>
            <person name="Heiman D."/>
            <person name="Hepburn T."/>
            <person name="Howarth C."/>
            <person name="Jen D."/>
            <person name="Larson L."/>
            <person name="Lewis B."/>
            <person name="Mehta T."/>
            <person name="Park D."/>
            <person name="Pearson M."/>
            <person name="Roberts A."/>
            <person name="Saif S."/>
            <person name="Shea T."/>
            <person name="Shenoy N."/>
            <person name="Sisk P."/>
            <person name="Stolte C."/>
            <person name="Sykes S."/>
            <person name="Thomson T."/>
            <person name="Walk T."/>
            <person name="White J."/>
            <person name="Yandava C."/>
            <person name="Izard J."/>
            <person name="Baranova O.V."/>
            <person name="Blanton J.M."/>
            <person name="Tanner A.C."/>
            <person name="Dewhirst F.E."/>
            <person name="Haas B."/>
            <person name="Nusbaum C."/>
            <person name="Birren B."/>
        </authorList>
    </citation>
    <scope>NUCLEOTIDE SEQUENCE [LARGE SCALE GENOMIC DNA]</scope>
    <source>
        <strain evidence="1">1-1 BBBD Race 1</strain>
    </source>
</reference>
<protein>
    <submittedName>
        <fullName evidence="1 2">Uncharacterized protein</fullName>
    </submittedName>
</protein>
<dbReference type="AlphaFoldDB" id="A0A180G2A9"/>
<reference evidence="2 3" key="3">
    <citation type="journal article" date="2017" name="G3 (Bethesda)">
        <title>Comparative analysis highlights variable genome content of wheat rusts and divergence of the mating loci.</title>
        <authorList>
            <person name="Cuomo C.A."/>
            <person name="Bakkeren G."/>
            <person name="Khalil H.B."/>
            <person name="Panwar V."/>
            <person name="Joly D."/>
            <person name="Linning R."/>
            <person name="Sakthikumar S."/>
            <person name="Song X."/>
            <person name="Adiconis X."/>
            <person name="Fan L."/>
            <person name="Goldberg J.M."/>
            <person name="Levin J.Z."/>
            <person name="Young S."/>
            <person name="Zeng Q."/>
            <person name="Anikster Y."/>
            <person name="Bruce M."/>
            <person name="Wang M."/>
            <person name="Yin C."/>
            <person name="McCallum B."/>
            <person name="Szabo L.J."/>
            <person name="Hulbert S."/>
            <person name="Chen X."/>
            <person name="Fellers J.P."/>
        </authorList>
    </citation>
    <scope>NUCLEOTIDE SEQUENCE</scope>
    <source>
        <strain evidence="3">Isolate 1-1 / race 1 (BBBD)</strain>
        <strain evidence="2">isolate 1-1 / race 1 (BBBD)</strain>
    </source>
</reference>
<evidence type="ECO:0000313" key="1">
    <source>
        <dbReference type="EMBL" id="OAV86835.1"/>
    </source>
</evidence>
<sequence>MARGQPILYYKTRSSASMYESNRKKMLSRIIRPSKMAVTTRRLRKIRRRKGSDLDKEDEIIKQFECDTVETVSELQRQEVQRKTDRVKKDEKILFDRLGFSKEGDEDDRY</sequence>
<dbReference type="Proteomes" id="UP000005240">
    <property type="component" value="Unassembled WGS sequence"/>
</dbReference>
<organism evidence="1">
    <name type="scientific">Puccinia triticina (isolate 1-1 / race 1 (BBBD))</name>
    <name type="common">Brown leaf rust fungus</name>
    <dbReference type="NCBI Taxonomy" id="630390"/>
    <lineage>
        <taxon>Eukaryota</taxon>
        <taxon>Fungi</taxon>
        <taxon>Dikarya</taxon>
        <taxon>Basidiomycota</taxon>
        <taxon>Pucciniomycotina</taxon>
        <taxon>Pucciniomycetes</taxon>
        <taxon>Pucciniales</taxon>
        <taxon>Pucciniaceae</taxon>
        <taxon>Puccinia</taxon>
    </lineage>
</organism>
<reference evidence="1" key="2">
    <citation type="submission" date="2016-05" db="EMBL/GenBank/DDBJ databases">
        <title>Comparative analysis highlights variable genome content of wheat rusts and divergence of the mating loci.</title>
        <authorList>
            <person name="Cuomo C.A."/>
            <person name="Bakkeren G."/>
            <person name="Szabo L."/>
            <person name="Khalil H."/>
            <person name="Joly D."/>
            <person name="Goldberg J."/>
            <person name="Young S."/>
            <person name="Zeng Q."/>
            <person name="Fellers J."/>
        </authorList>
    </citation>
    <scope>NUCLEOTIDE SEQUENCE [LARGE SCALE GENOMIC DNA]</scope>
    <source>
        <strain evidence="1">1-1 BBBD Race 1</strain>
    </source>
</reference>
<name>A0A180G2A9_PUCT1</name>
<dbReference type="OrthoDB" id="10263346at2759"/>
<evidence type="ECO:0000313" key="3">
    <source>
        <dbReference type="Proteomes" id="UP000005240"/>
    </source>
</evidence>
<evidence type="ECO:0000313" key="2">
    <source>
        <dbReference type="EnsemblFungi" id="PTTG_07471-t43_1-p1"/>
    </source>
</evidence>
<dbReference type="EMBL" id="ADAS02000778">
    <property type="protein sequence ID" value="OAV86835.1"/>
    <property type="molecule type" value="Genomic_DNA"/>
</dbReference>
<gene>
    <name evidence="1" type="ORF">PTTG_07471</name>
</gene>
<reference evidence="2" key="4">
    <citation type="submission" date="2025-05" db="UniProtKB">
        <authorList>
            <consortium name="EnsemblFungi"/>
        </authorList>
    </citation>
    <scope>IDENTIFICATION</scope>
    <source>
        <strain evidence="2">isolate 1-1 / race 1 (BBBD)</strain>
    </source>
</reference>
<proteinExistence type="predicted"/>
<dbReference type="VEuPathDB" id="FungiDB:PTTG_07471"/>
<keyword evidence="3" id="KW-1185">Reference proteome</keyword>
<dbReference type="EnsemblFungi" id="PTTG_07471-t43_1">
    <property type="protein sequence ID" value="PTTG_07471-t43_1-p1"/>
    <property type="gene ID" value="PTTG_07471"/>
</dbReference>
<accession>A0A180G2A9</accession>